<dbReference type="InterPro" id="IPR050250">
    <property type="entry name" value="Macrolide_Exporter_MacB"/>
</dbReference>
<dbReference type="Pfam" id="PF12704">
    <property type="entry name" value="MacB_PCD"/>
    <property type="match status" value="1"/>
</dbReference>
<reference evidence="10 11" key="1">
    <citation type="submission" date="2019-11" db="EMBL/GenBank/DDBJ databases">
        <authorList>
            <person name="Zheng R.K."/>
            <person name="Sun C.M."/>
        </authorList>
    </citation>
    <scope>NUCLEOTIDE SEQUENCE [LARGE SCALE GENOMIC DNA]</scope>
    <source>
        <strain evidence="10 11">WC007</strain>
    </source>
</reference>
<gene>
    <name evidence="10" type="ORF">GM418_13695</name>
</gene>
<evidence type="ECO:0000259" key="9">
    <source>
        <dbReference type="Pfam" id="PF12704"/>
    </source>
</evidence>
<evidence type="ECO:0000313" key="10">
    <source>
        <dbReference type="EMBL" id="QGY44681.1"/>
    </source>
</evidence>
<feature type="transmembrane region" description="Helical" evidence="7">
    <location>
        <begin position="274"/>
        <end position="299"/>
    </location>
</feature>
<feature type="domain" description="ABC3 transporter permease C-terminal" evidence="8">
    <location>
        <begin position="667"/>
        <end position="779"/>
    </location>
</feature>
<dbReference type="Proteomes" id="UP000428260">
    <property type="component" value="Chromosome"/>
</dbReference>
<feature type="transmembrane region" description="Helical" evidence="7">
    <location>
        <begin position="320"/>
        <end position="349"/>
    </location>
</feature>
<keyword evidence="4 7" id="KW-1133">Transmembrane helix</keyword>
<evidence type="ECO:0000259" key="8">
    <source>
        <dbReference type="Pfam" id="PF02687"/>
    </source>
</evidence>
<feature type="transmembrane region" description="Helical" evidence="7">
    <location>
        <begin position="663"/>
        <end position="687"/>
    </location>
</feature>
<evidence type="ECO:0000256" key="5">
    <source>
        <dbReference type="ARBA" id="ARBA00023136"/>
    </source>
</evidence>
<keyword evidence="3 7" id="KW-0812">Transmembrane</keyword>
<organism evidence="10 11">
    <name type="scientific">Maribellus comscasis</name>
    <dbReference type="NCBI Taxonomy" id="2681766"/>
    <lineage>
        <taxon>Bacteria</taxon>
        <taxon>Pseudomonadati</taxon>
        <taxon>Bacteroidota</taxon>
        <taxon>Bacteroidia</taxon>
        <taxon>Marinilabiliales</taxon>
        <taxon>Prolixibacteraceae</taxon>
        <taxon>Maribellus</taxon>
    </lineage>
</organism>
<dbReference type="GO" id="GO:0022857">
    <property type="term" value="F:transmembrane transporter activity"/>
    <property type="evidence" value="ECO:0007669"/>
    <property type="project" value="TreeGrafter"/>
</dbReference>
<dbReference type="InterPro" id="IPR003838">
    <property type="entry name" value="ABC3_permease_C"/>
</dbReference>
<feature type="transmembrane region" description="Helical" evidence="7">
    <location>
        <begin position="369"/>
        <end position="392"/>
    </location>
</feature>
<protein>
    <submittedName>
        <fullName evidence="10">FtsX-like permease family protein</fullName>
    </submittedName>
</protein>
<dbReference type="RefSeq" id="WP_158867222.1">
    <property type="nucleotide sequence ID" value="NZ_CP046401.1"/>
</dbReference>
<dbReference type="PANTHER" id="PTHR30572:SF4">
    <property type="entry name" value="ABC TRANSPORTER PERMEASE YTRF"/>
    <property type="match status" value="1"/>
</dbReference>
<evidence type="ECO:0000256" key="4">
    <source>
        <dbReference type="ARBA" id="ARBA00022989"/>
    </source>
</evidence>
<evidence type="ECO:0000256" key="6">
    <source>
        <dbReference type="ARBA" id="ARBA00038076"/>
    </source>
</evidence>
<dbReference type="GO" id="GO:0005886">
    <property type="term" value="C:plasma membrane"/>
    <property type="evidence" value="ECO:0007669"/>
    <property type="project" value="UniProtKB-SubCell"/>
</dbReference>
<dbReference type="AlphaFoldDB" id="A0A6I6JQI3"/>
<evidence type="ECO:0000256" key="1">
    <source>
        <dbReference type="ARBA" id="ARBA00004651"/>
    </source>
</evidence>
<feature type="transmembrane region" description="Helical" evidence="7">
    <location>
        <begin position="413"/>
        <end position="436"/>
    </location>
</feature>
<dbReference type="KEGG" id="mcos:GM418_13695"/>
<proteinExistence type="inferred from homology"/>
<feature type="domain" description="MacB-like periplasmic core" evidence="9">
    <location>
        <begin position="19"/>
        <end position="209"/>
    </location>
</feature>
<sequence length="786" mass="89246">MKRFFNSIFRNIKRNPFYSAINIFGLILGFLSVFLISAWIKYELSYDSFHSKSKEIYRVHRYFYDPDGNENLHLTNVAPPIAPLLKNEIPEIQQIARVSNTGIVFRVGDKKIFEDNTCFAEPEILHIFDFQGLPNDDNLLKEPLTLIVSEEAAQRFFQTTDAVGKSLDVKDETGNKYSFIVQGVFKNWGQNTHFNPDIYISFSTYESIVGQEEMKNWSSNNYTTFALIPHLPDNIDSKLDGFINKQFENGTEWTKIRMEALTDIHFDWYSNRSYVYILASVALLILILGSINYMNLNVAMYTKRLKEIKVKKVVGASKKILILQLTAESVFFCFISVVLALGIILLISSGVDQIIGNNFHLKIAENTDLIAGIVILSVVTGILSVLYPVLIVSSFKPVISSGKEKINTGNNTFRGGLVTFQFTVSIALVISFLFVFKQINYLHDKNLGLDKENVVVIPSTPQLNEKLDVFKQQLVQNPNILSASASKRTPSQGLWDSGSAEVVSDGSSNPLDFRLANIRVDEDFLTTYKIELAAGKNFEKFSESNTGYLINETAAKKIGWDSPEDAIGNQIDYSGQVERIIGVTKDFHYESLHIPLAPVIMMYRPESFNTVSIRITPFEKTKTLAFIENIWQQYNLQENIFSYEFIDDRFNRLYTAEENIKQLLNYFMIVALSIAILGLTGLSMFIIQRRVKEIGIRKVNGAKVSEVMALLNKDFVRWVVVAFAIATPVAWFAMIKWLESFAYKTTLSWWIFALAGALALGIALLTVSWQSWRAATRNPVEALRYE</sequence>
<dbReference type="EMBL" id="CP046401">
    <property type="protein sequence ID" value="QGY44681.1"/>
    <property type="molecule type" value="Genomic_DNA"/>
</dbReference>
<feature type="transmembrane region" description="Helical" evidence="7">
    <location>
        <begin position="747"/>
        <end position="767"/>
    </location>
</feature>
<comment type="subcellular location">
    <subcellularLocation>
        <location evidence="1">Cell membrane</location>
        <topology evidence="1">Multi-pass membrane protein</topology>
    </subcellularLocation>
</comment>
<comment type="similarity">
    <text evidence="6">Belongs to the ABC-4 integral membrane protein family.</text>
</comment>
<evidence type="ECO:0000256" key="3">
    <source>
        <dbReference type="ARBA" id="ARBA00022692"/>
    </source>
</evidence>
<feature type="transmembrane region" description="Helical" evidence="7">
    <location>
        <begin position="21"/>
        <end position="40"/>
    </location>
</feature>
<keyword evidence="2" id="KW-1003">Cell membrane</keyword>
<keyword evidence="5 7" id="KW-0472">Membrane</keyword>
<name>A0A6I6JQI3_9BACT</name>
<evidence type="ECO:0000256" key="7">
    <source>
        <dbReference type="SAM" id="Phobius"/>
    </source>
</evidence>
<dbReference type="Pfam" id="PF02687">
    <property type="entry name" value="FtsX"/>
    <property type="match status" value="2"/>
</dbReference>
<feature type="domain" description="ABC3 transporter permease C-terminal" evidence="8">
    <location>
        <begin position="280"/>
        <end position="395"/>
    </location>
</feature>
<accession>A0A6I6JQI3</accession>
<feature type="transmembrane region" description="Helical" evidence="7">
    <location>
        <begin position="715"/>
        <end position="735"/>
    </location>
</feature>
<evidence type="ECO:0000313" key="11">
    <source>
        <dbReference type="Proteomes" id="UP000428260"/>
    </source>
</evidence>
<dbReference type="InterPro" id="IPR025857">
    <property type="entry name" value="MacB_PCD"/>
</dbReference>
<keyword evidence="11" id="KW-1185">Reference proteome</keyword>
<evidence type="ECO:0000256" key="2">
    <source>
        <dbReference type="ARBA" id="ARBA00022475"/>
    </source>
</evidence>
<dbReference type="PANTHER" id="PTHR30572">
    <property type="entry name" value="MEMBRANE COMPONENT OF TRANSPORTER-RELATED"/>
    <property type="match status" value="1"/>
</dbReference>